<comment type="caution">
    <text evidence="2">The sequence shown here is derived from an EMBL/GenBank/DDBJ whole genome shotgun (WGS) entry which is preliminary data.</text>
</comment>
<organism evidence="2 3">
    <name type="scientific">Myroides albus</name>
    <dbReference type="NCBI Taxonomy" id="2562892"/>
    <lineage>
        <taxon>Bacteria</taxon>
        <taxon>Pseudomonadati</taxon>
        <taxon>Bacteroidota</taxon>
        <taxon>Flavobacteriia</taxon>
        <taxon>Flavobacteriales</taxon>
        <taxon>Flavobacteriaceae</taxon>
        <taxon>Myroides</taxon>
    </lineage>
</organism>
<keyword evidence="3" id="KW-1185">Reference proteome</keyword>
<dbReference type="AlphaFoldDB" id="A0A6I3LRG3"/>
<feature type="domain" description="Methyltransferase" evidence="1">
    <location>
        <begin position="45"/>
        <end position="130"/>
    </location>
</feature>
<dbReference type="EMBL" id="WMJX01000057">
    <property type="protein sequence ID" value="MTG99281.1"/>
    <property type="molecule type" value="Genomic_DNA"/>
</dbReference>
<dbReference type="InterPro" id="IPR029063">
    <property type="entry name" value="SAM-dependent_MTases_sf"/>
</dbReference>
<evidence type="ECO:0000313" key="3">
    <source>
        <dbReference type="Proteomes" id="UP000438760"/>
    </source>
</evidence>
<dbReference type="PANTHER" id="PTHR12843:SF5">
    <property type="entry name" value="EEF1A LYSINE METHYLTRANSFERASE 2"/>
    <property type="match status" value="1"/>
</dbReference>
<keyword evidence="2" id="KW-0489">Methyltransferase</keyword>
<dbReference type="OrthoDB" id="9788660at2"/>
<evidence type="ECO:0000259" key="1">
    <source>
        <dbReference type="Pfam" id="PF13649"/>
    </source>
</evidence>
<dbReference type="Gene3D" id="3.40.50.150">
    <property type="entry name" value="Vaccinia Virus protein VP39"/>
    <property type="match status" value="1"/>
</dbReference>
<dbReference type="GO" id="GO:0032259">
    <property type="term" value="P:methylation"/>
    <property type="evidence" value="ECO:0007669"/>
    <property type="project" value="UniProtKB-KW"/>
</dbReference>
<accession>A0A6I3LRG3</accession>
<dbReference type="Pfam" id="PF13649">
    <property type="entry name" value="Methyltransf_25"/>
    <property type="match status" value="1"/>
</dbReference>
<keyword evidence="2" id="KW-0808">Transferase</keyword>
<dbReference type="InterPro" id="IPR041698">
    <property type="entry name" value="Methyltransf_25"/>
</dbReference>
<gene>
    <name evidence="2" type="ORF">GJV76_14305</name>
</gene>
<dbReference type="SUPFAM" id="SSF53335">
    <property type="entry name" value="S-adenosyl-L-methionine-dependent methyltransferases"/>
    <property type="match status" value="1"/>
</dbReference>
<reference evidence="2 3" key="1">
    <citation type="submission" date="2019-11" db="EMBL/GenBank/DDBJ databases">
        <title>Genome of Strain BIT-d1.</title>
        <authorList>
            <person name="Yang Y."/>
        </authorList>
    </citation>
    <scope>NUCLEOTIDE SEQUENCE [LARGE SCALE GENOMIC DNA]</scope>
    <source>
        <strain evidence="2 3">BIT-d1</strain>
    </source>
</reference>
<sequence length="202" mass="23066">MDKVKEHWEGVYNTKTADQVSWTQVKPVHSLKLITDFNLPKDVKIIDIGGGDSNLVDHLIEAGYTDITVLDISKSALERAKKRLGDKAHQVTWIESNITDFHPSEKYAIWHDRAVFHFLTAQEAKQYSELVSSAVEGGIIMATFSKQGPLKCSGLEIIQYNAEDISNLFEGHFSLQDYFYSDHMTPFETTQNFVYCRFLKNK</sequence>
<evidence type="ECO:0000313" key="2">
    <source>
        <dbReference type="EMBL" id="MTG99281.1"/>
    </source>
</evidence>
<dbReference type="CDD" id="cd02440">
    <property type="entry name" value="AdoMet_MTases"/>
    <property type="match status" value="1"/>
</dbReference>
<proteinExistence type="predicted"/>
<name>A0A6I3LRG3_9FLAO</name>
<dbReference type="GO" id="GO:0008168">
    <property type="term" value="F:methyltransferase activity"/>
    <property type="evidence" value="ECO:0007669"/>
    <property type="project" value="UniProtKB-KW"/>
</dbReference>
<dbReference type="RefSeq" id="WP_155093279.1">
    <property type="nucleotide sequence ID" value="NZ_CP102754.1"/>
</dbReference>
<dbReference type="PANTHER" id="PTHR12843">
    <property type="entry name" value="PROTEIN-LYSINE N-METHYLTRANSFERASE METTL10"/>
    <property type="match status" value="1"/>
</dbReference>
<protein>
    <submittedName>
        <fullName evidence="2">Methyltransferase domain-containing protein</fullName>
    </submittedName>
</protein>
<dbReference type="Proteomes" id="UP000438760">
    <property type="component" value="Unassembled WGS sequence"/>
</dbReference>